<feature type="transmembrane region" description="Helical" evidence="8">
    <location>
        <begin position="358"/>
        <end position="381"/>
    </location>
</feature>
<dbReference type="NCBIfam" id="TIGR02920">
    <property type="entry name" value="acc_sec_Y2"/>
    <property type="match status" value="1"/>
</dbReference>
<keyword evidence="7 8" id="KW-0472">Membrane</keyword>
<comment type="function">
    <text evidence="8">Part of the accessory SecA2/SecY2 system specifically required for export of possible cell wall proteins. The central subunit of a protein translocation channel.</text>
</comment>
<evidence type="ECO:0000256" key="6">
    <source>
        <dbReference type="ARBA" id="ARBA00023010"/>
    </source>
</evidence>
<dbReference type="InterPro" id="IPR014269">
    <property type="entry name" value="SecY2"/>
</dbReference>
<comment type="subunit">
    <text evidence="8">Component of the accessory SecA2/SecY2 protein translocase complex required to export cell wall proteins. May form heterotrimers with SecE and SecG subunits.</text>
</comment>
<feature type="transmembrane region" description="Helical" evidence="8">
    <location>
        <begin position="142"/>
        <end position="162"/>
    </location>
</feature>
<dbReference type="InterPro" id="IPR002208">
    <property type="entry name" value="SecY/SEC61-alpha"/>
</dbReference>
<evidence type="ECO:0000256" key="4">
    <source>
        <dbReference type="ARBA" id="ARBA00022927"/>
    </source>
</evidence>
<feature type="transmembrane region" description="Helical" evidence="8">
    <location>
        <begin position="262"/>
        <end position="280"/>
    </location>
</feature>
<comment type="subcellular location">
    <subcellularLocation>
        <location evidence="8">Cell membrane</location>
        <topology evidence="8">Multi-pass membrane protein</topology>
    </subcellularLocation>
</comment>
<evidence type="ECO:0000256" key="5">
    <source>
        <dbReference type="ARBA" id="ARBA00022989"/>
    </source>
</evidence>
<feature type="transmembrane region" description="Helical" evidence="8">
    <location>
        <begin position="108"/>
        <end position="130"/>
    </location>
</feature>
<feature type="transmembrane region" description="Helical" evidence="8">
    <location>
        <begin position="201"/>
        <end position="226"/>
    </location>
</feature>
<comment type="similarity">
    <text evidence="8">Belongs to the SecY/SEC61-alpha family. SecY2 subfamily.</text>
</comment>
<evidence type="ECO:0000256" key="9">
    <source>
        <dbReference type="NCBIfam" id="TIGR02920"/>
    </source>
</evidence>
<dbReference type="GO" id="GO:0005886">
    <property type="term" value="C:plasma membrane"/>
    <property type="evidence" value="ECO:0007669"/>
    <property type="project" value="UniProtKB-SubCell"/>
</dbReference>
<feature type="transmembrane region" description="Helical" evidence="8">
    <location>
        <begin position="174"/>
        <end position="195"/>
    </location>
</feature>
<keyword evidence="5 8" id="KW-1133">Transmembrane helix</keyword>
<feature type="transmembrane region" description="Helical" evidence="8">
    <location>
        <begin position="387"/>
        <end position="405"/>
    </location>
</feature>
<evidence type="ECO:0000256" key="8">
    <source>
        <dbReference type="HAMAP-Rule" id="MF_01466"/>
    </source>
</evidence>
<evidence type="ECO:0000313" key="10">
    <source>
        <dbReference type="EMBL" id="SUN62312.1"/>
    </source>
</evidence>
<dbReference type="EMBL" id="UHFN01000007">
    <property type="protein sequence ID" value="SUN62312.1"/>
    <property type="molecule type" value="Genomic_DNA"/>
</dbReference>
<keyword evidence="6 8" id="KW-0811">Translocation</keyword>
<dbReference type="GO" id="GO:0065002">
    <property type="term" value="P:intracellular protein transmembrane transport"/>
    <property type="evidence" value="ECO:0007669"/>
    <property type="project" value="UniProtKB-UniRule"/>
</dbReference>
<feature type="transmembrane region" description="Helical" evidence="8">
    <location>
        <begin position="300"/>
        <end position="323"/>
    </location>
</feature>
<gene>
    <name evidence="8 10" type="primary">secY2</name>
    <name evidence="10" type="ORF">NCTC12224_01812</name>
</gene>
<evidence type="ECO:0000313" key="11">
    <source>
        <dbReference type="Proteomes" id="UP000254924"/>
    </source>
</evidence>
<dbReference type="Gene3D" id="1.10.3370.10">
    <property type="entry name" value="SecY subunit domain"/>
    <property type="match status" value="1"/>
</dbReference>
<keyword evidence="3 8" id="KW-0812">Transmembrane</keyword>
<name>A0A380KB61_9STRE</name>
<accession>A0A380KB61</accession>
<dbReference type="GO" id="GO:0006605">
    <property type="term" value="P:protein targeting"/>
    <property type="evidence" value="ECO:0007669"/>
    <property type="project" value="UniProtKB-UniRule"/>
</dbReference>
<dbReference type="PRINTS" id="PR00303">
    <property type="entry name" value="SECYTRNLCASE"/>
</dbReference>
<evidence type="ECO:0000256" key="3">
    <source>
        <dbReference type="ARBA" id="ARBA00022692"/>
    </source>
</evidence>
<keyword evidence="2 8" id="KW-1003">Cell membrane</keyword>
<dbReference type="OrthoDB" id="2055747at2"/>
<sequence>MLSFLRRKFAHSLFVQKMLWTLLIIFVYMLGQRIPIPTVKLDSTLFQDKNVQALMQNLSALSGAQLSSLTLFSLGLGPWMTAQILLRTLTVFEVSFIKNMTQDGRNRFMMFLTLLVSLIQAFGMTVSAQYSMLSQTGFYTETVARLATISLMVAGSMILMWLANMNTLKGIGGAIVIILTNMTTGLISNIVTYVTQTKWTWASIATQGAIFALVLYVLIMIAIITYRAEYRIAIKRVNAPLRSRLADAYIPIRLNPAGAMPFMYGMTLMTLPPLLFQGLAGLFPKVTIFKTLATGTSIQTLTGVVCYVIILYILAVGFTYYNYDAGDIADNMRNNGDYIEGVRPGIATRKYLQKRISFFGQIGAIVVCVMGGGPMLANVLAAGQVSLALVVTNVYIIASFMLGLIEQVSNMRLWKKYKQLL</sequence>
<keyword evidence="1 8" id="KW-0813">Transport</keyword>
<dbReference type="Proteomes" id="UP000254924">
    <property type="component" value="Unassembled WGS sequence"/>
</dbReference>
<dbReference type="PANTHER" id="PTHR10906">
    <property type="entry name" value="SECY/SEC61-ALPHA FAMILY MEMBER"/>
    <property type="match status" value="1"/>
</dbReference>
<keyword evidence="4 8" id="KW-0653">Protein transport</keyword>
<dbReference type="InterPro" id="IPR023201">
    <property type="entry name" value="SecY_dom_sf"/>
</dbReference>
<feature type="transmembrane region" description="Helical" evidence="8">
    <location>
        <begin position="76"/>
        <end position="96"/>
    </location>
</feature>
<dbReference type="PIRSF" id="PIRSF004557">
    <property type="entry name" value="SecY"/>
    <property type="match status" value="1"/>
</dbReference>
<evidence type="ECO:0000256" key="2">
    <source>
        <dbReference type="ARBA" id="ARBA00022475"/>
    </source>
</evidence>
<dbReference type="Pfam" id="PF00344">
    <property type="entry name" value="SecY"/>
    <property type="match status" value="1"/>
</dbReference>
<dbReference type="AlphaFoldDB" id="A0A380KB61"/>
<protein>
    <recommendedName>
        <fullName evidence="8 9">Accessory Sec system protein translocase subunit SecY2</fullName>
    </recommendedName>
</protein>
<keyword evidence="11" id="KW-1185">Reference proteome</keyword>
<evidence type="ECO:0000256" key="7">
    <source>
        <dbReference type="ARBA" id="ARBA00023136"/>
    </source>
</evidence>
<dbReference type="SUPFAM" id="SSF103491">
    <property type="entry name" value="Preprotein translocase SecY subunit"/>
    <property type="match status" value="1"/>
</dbReference>
<organism evidence="10 11">
    <name type="scientific">Streptococcus hyointestinalis</name>
    <dbReference type="NCBI Taxonomy" id="1337"/>
    <lineage>
        <taxon>Bacteria</taxon>
        <taxon>Bacillati</taxon>
        <taxon>Bacillota</taxon>
        <taxon>Bacilli</taxon>
        <taxon>Lactobacillales</taxon>
        <taxon>Streptococcaceae</taxon>
        <taxon>Streptococcus</taxon>
    </lineage>
</organism>
<feature type="transmembrane region" description="Helical" evidence="8">
    <location>
        <begin position="12"/>
        <end position="31"/>
    </location>
</feature>
<dbReference type="HAMAP" id="MF_01466">
    <property type="entry name" value="SecY2"/>
    <property type="match status" value="1"/>
</dbReference>
<proteinExistence type="inferred from homology"/>
<evidence type="ECO:0000256" key="1">
    <source>
        <dbReference type="ARBA" id="ARBA00022448"/>
    </source>
</evidence>
<reference evidence="10 11" key="1">
    <citation type="submission" date="2018-06" db="EMBL/GenBank/DDBJ databases">
        <authorList>
            <consortium name="Pathogen Informatics"/>
            <person name="Doyle S."/>
        </authorList>
    </citation>
    <scope>NUCLEOTIDE SEQUENCE [LARGE SCALE GENOMIC DNA]</scope>
    <source>
        <strain evidence="10 11">NCTC12224</strain>
    </source>
</reference>